<evidence type="ECO:0000313" key="15">
    <source>
        <dbReference type="EMBL" id="GAC22188.1"/>
    </source>
</evidence>
<dbReference type="GO" id="GO:0046961">
    <property type="term" value="F:proton-transporting ATPase activity, rotational mechanism"/>
    <property type="evidence" value="ECO:0007669"/>
    <property type="project" value="TreeGrafter"/>
</dbReference>
<comment type="caution">
    <text evidence="15">The sequence shown here is derived from an EMBL/GenBank/DDBJ whole genome shotgun (WGS) entry which is preliminary data.</text>
</comment>
<evidence type="ECO:0000256" key="11">
    <source>
        <dbReference type="ARBA" id="ARBA00025614"/>
    </source>
</evidence>
<evidence type="ECO:0000256" key="9">
    <source>
        <dbReference type="ARBA" id="ARBA00023310"/>
    </source>
</evidence>
<dbReference type="RefSeq" id="WP_007625848.1">
    <property type="nucleotide sequence ID" value="NZ_BAEO01000069.1"/>
</dbReference>
<protein>
    <recommendedName>
        <fullName evidence="13">ATP synthase subunit b</fullName>
    </recommendedName>
    <alternativeName>
        <fullName evidence="13">ATP synthase F(0) sector subunit b</fullName>
    </alternativeName>
    <alternativeName>
        <fullName evidence="13">ATPase subunit I</fullName>
    </alternativeName>
    <alternativeName>
        <fullName evidence="13">F-type ATPase subunit b</fullName>
        <shortName evidence="13">F-ATPase subunit b</shortName>
    </alternativeName>
</protein>
<evidence type="ECO:0000256" key="13">
    <source>
        <dbReference type="HAMAP-Rule" id="MF_01398"/>
    </source>
</evidence>
<dbReference type="GO" id="GO:0045259">
    <property type="term" value="C:proton-transporting ATP synthase complex"/>
    <property type="evidence" value="ECO:0007669"/>
    <property type="project" value="UniProtKB-KW"/>
</dbReference>
<dbReference type="GO" id="GO:0012505">
    <property type="term" value="C:endomembrane system"/>
    <property type="evidence" value="ECO:0007669"/>
    <property type="project" value="UniProtKB-SubCell"/>
</dbReference>
<evidence type="ECO:0000256" key="2">
    <source>
        <dbReference type="ARBA" id="ARBA00022448"/>
    </source>
</evidence>
<comment type="similarity">
    <text evidence="1 13">Belongs to the ATPase B chain family.</text>
</comment>
<organism evidence="15 16">
    <name type="scientific">Paraglaciecola arctica BSs20135</name>
    <dbReference type="NCBI Taxonomy" id="493475"/>
    <lineage>
        <taxon>Bacteria</taxon>
        <taxon>Pseudomonadati</taxon>
        <taxon>Pseudomonadota</taxon>
        <taxon>Gammaproteobacteria</taxon>
        <taxon>Alteromonadales</taxon>
        <taxon>Alteromonadaceae</taxon>
        <taxon>Paraglaciecola</taxon>
    </lineage>
</organism>
<feature type="coiled-coil region" evidence="14">
    <location>
        <begin position="74"/>
        <end position="101"/>
    </location>
</feature>
<dbReference type="PANTHER" id="PTHR33445">
    <property type="entry name" value="ATP SYNTHASE SUBUNIT B', CHLOROPLASTIC"/>
    <property type="match status" value="1"/>
</dbReference>
<feature type="transmembrane region" description="Helical" evidence="13">
    <location>
        <begin position="6"/>
        <end position="22"/>
    </location>
</feature>
<reference evidence="15 16" key="1">
    <citation type="journal article" date="2017" name="Antonie Van Leeuwenhoek">
        <title>Rhizobium rhizosphaerae sp. nov., a novel species isolated from rice rhizosphere.</title>
        <authorList>
            <person name="Zhao J.J."/>
            <person name="Zhang J."/>
            <person name="Zhang R.J."/>
            <person name="Zhang C.W."/>
            <person name="Yin H.Q."/>
            <person name="Zhang X.X."/>
        </authorList>
    </citation>
    <scope>NUCLEOTIDE SEQUENCE [LARGE SCALE GENOMIC DNA]</scope>
    <source>
        <strain evidence="15 16">BSs20135</strain>
    </source>
</reference>
<keyword evidence="6 13" id="KW-1133">Transmembrane helix</keyword>
<keyword evidence="5 13" id="KW-0375">Hydrogen ion transport</keyword>
<evidence type="ECO:0000256" key="3">
    <source>
        <dbReference type="ARBA" id="ARBA00022547"/>
    </source>
</evidence>
<dbReference type="GO" id="GO:0005886">
    <property type="term" value="C:plasma membrane"/>
    <property type="evidence" value="ECO:0007669"/>
    <property type="project" value="UniProtKB-SubCell"/>
</dbReference>
<dbReference type="STRING" id="493475.GARC_5253"/>
<dbReference type="OrthoDB" id="466272at2"/>
<gene>
    <name evidence="15" type="primary">atpF1</name>
    <name evidence="13" type="synonym">atpF</name>
    <name evidence="15" type="ORF">GARC_5253</name>
</gene>
<dbReference type="NCBIfam" id="TIGR03321">
    <property type="entry name" value="alt_F1F0_F0_B"/>
    <property type="match status" value="1"/>
</dbReference>
<dbReference type="GO" id="GO:0046933">
    <property type="term" value="F:proton-transporting ATP synthase activity, rotational mechanism"/>
    <property type="evidence" value="ECO:0007669"/>
    <property type="project" value="UniProtKB-UniRule"/>
</dbReference>
<evidence type="ECO:0000313" key="16">
    <source>
        <dbReference type="Proteomes" id="UP000006327"/>
    </source>
</evidence>
<evidence type="ECO:0000256" key="12">
    <source>
        <dbReference type="ARBA" id="ARBA00037847"/>
    </source>
</evidence>
<dbReference type="PANTHER" id="PTHR33445:SF2">
    <property type="entry name" value="ATP SYNTHASE SUBUNIT B', CHLOROPLASTIC"/>
    <property type="match status" value="1"/>
</dbReference>
<keyword evidence="2 13" id="KW-0813">Transport</keyword>
<name>K6YZK4_9ALTE</name>
<dbReference type="EMBL" id="BAEO01000069">
    <property type="protein sequence ID" value="GAC22188.1"/>
    <property type="molecule type" value="Genomic_DNA"/>
</dbReference>
<comment type="function">
    <text evidence="11">Component of the F(0) channel, it forms part of the peripheral stalk, linking F(1) to F(0). The b'-subunit is a diverged and duplicated form of b found in plants and photosynthetic bacteria.</text>
</comment>
<keyword evidence="13" id="KW-1003">Cell membrane</keyword>
<keyword evidence="16" id="KW-1185">Reference proteome</keyword>
<keyword evidence="14" id="KW-0175">Coiled coil</keyword>
<evidence type="ECO:0000256" key="5">
    <source>
        <dbReference type="ARBA" id="ARBA00022781"/>
    </source>
</evidence>
<comment type="subunit">
    <text evidence="13">F-type ATPases have 2 components, F(1) - the catalytic core - and F(0) - the membrane proton channel. F(1) has five subunits: alpha(3), beta(3), gamma(1), delta(1), epsilon(1). F(0) has three main subunits: a(1), b(2) and c(10-14). The alpha and beta chains form an alternating ring which encloses part of the gamma chain. F(1) is attached to F(0) by a central stalk formed by the gamma and epsilon chains, while a peripheral stalk is formed by the delta and b chains.</text>
</comment>
<evidence type="ECO:0000256" key="14">
    <source>
        <dbReference type="SAM" id="Coils"/>
    </source>
</evidence>
<evidence type="ECO:0000256" key="10">
    <source>
        <dbReference type="ARBA" id="ARBA00025198"/>
    </source>
</evidence>
<keyword evidence="7 13" id="KW-0406">Ion transport</keyword>
<dbReference type="eggNOG" id="COG0711">
    <property type="taxonomic scope" value="Bacteria"/>
</dbReference>
<keyword evidence="8 13" id="KW-0472">Membrane</keyword>
<keyword evidence="9 13" id="KW-0066">ATP synthesis</keyword>
<dbReference type="AlphaFoldDB" id="K6YZK4"/>
<dbReference type="InterPro" id="IPR050059">
    <property type="entry name" value="ATP_synthase_B_chain"/>
</dbReference>
<dbReference type="InterPro" id="IPR002146">
    <property type="entry name" value="ATP_synth_b/b'su_bac/chlpt"/>
</dbReference>
<evidence type="ECO:0000256" key="4">
    <source>
        <dbReference type="ARBA" id="ARBA00022692"/>
    </source>
</evidence>
<dbReference type="InterPro" id="IPR017707">
    <property type="entry name" value="Alt_ATP_synth_F0_bsu"/>
</dbReference>
<keyword evidence="4 13" id="KW-0812">Transmembrane</keyword>
<comment type="function">
    <text evidence="10 13">F(1)F(0) ATP synthase produces ATP from ADP in the presence of a proton or sodium gradient. F-type ATPases consist of two structural domains, F(1) containing the extramembraneous catalytic core and F(0) containing the membrane proton channel, linked together by a central stalk and a peripheral stalk. During catalysis, ATP synthesis in the catalytic domain of F(1) is coupled via a rotary mechanism of the central stalk subunits to proton translocation.</text>
</comment>
<comment type="subcellular location">
    <subcellularLocation>
        <location evidence="13">Cell membrane</location>
        <topology evidence="13">Single-pass membrane protein</topology>
    </subcellularLocation>
    <subcellularLocation>
        <location evidence="12">Endomembrane system</location>
        <topology evidence="12">Single-pass membrane protein</topology>
    </subcellularLocation>
</comment>
<keyword evidence="3 13" id="KW-0138">CF(0)</keyword>
<evidence type="ECO:0000256" key="8">
    <source>
        <dbReference type="ARBA" id="ARBA00023136"/>
    </source>
</evidence>
<evidence type="ECO:0000256" key="7">
    <source>
        <dbReference type="ARBA" id="ARBA00023065"/>
    </source>
</evidence>
<proteinExistence type="inferred from homology"/>
<dbReference type="HAMAP" id="MF_01398">
    <property type="entry name" value="ATP_synth_b_bprime"/>
    <property type="match status" value="1"/>
</dbReference>
<evidence type="ECO:0000256" key="6">
    <source>
        <dbReference type="ARBA" id="ARBA00022989"/>
    </source>
</evidence>
<sequence>MLIDWFTVAAQAVNFLILVWLLKRFLYKPILDAIDAREQRIAAELADAAAKQTEAIAERDAFQHKNHEFDQQRAKLMQQVNQDAEAEHQRLMTEAQQAAEALSVKHQQSMARDARNLKQTLSRKATNEVFAITRKTLSDMANTSLEQQVAEVFIGRLNGLDLQTKNILAEALKTTSASEPAVLLSAFELDEIQRTAIQNALNVTFSADISLQFEISEELISGIELRAKGQKLVWSIADYLELLEKSIEALIKEKIQPENTAKPMAKTEIS</sequence>
<accession>K6YZK4</accession>
<dbReference type="CDD" id="cd06503">
    <property type="entry name" value="ATP-synt_Fo_b"/>
    <property type="match status" value="1"/>
</dbReference>
<evidence type="ECO:0000256" key="1">
    <source>
        <dbReference type="ARBA" id="ARBA00005513"/>
    </source>
</evidence>
<dbReference type="Proteomes" id="UP000006327">
    <property type="component" value="Unassembled WGS sequence"/>
</dbReference>
<dbReference type="Pfam" id="PF00430">
    <property type="entry name" value="ATP-synt_B"/>
    <property type="match status" value="1"/>
</dbReference>